<feature type="transmembrane region" description="Helical" evidence="8">
    <location>
        <begin position="88"/>
        <end position="111"/>
    </location>
</feature>
<dbReference type="SUPFAM" id="SSF161098">
    <property type="entry name" value="MetI-like"/>
    <property type="match status" value="1"/>
</dbReference>
<feature type="transmembrane region" description="Helical" evidence="8">
    <location>
        <begin position="606"/>
        <end position="627"/>
    </location>
</feature>
<evidence type="ECO:0000313" key="10">
    <source>
        <dbReference type="EMBL" id="QSW84555.1"/>
    </source>
</evidence>
<feature type="transmembrane region" description="Helical" evidence="8">
    <location>
        <begin position="362"/>
        <end position="379"/>
    </location>
</feature>
<organism evidence="10 11">
    <name type="scientific">Natrinema longum</name>
    <dbReference type="NCBI Taxonomy" id="370324"/>
    <lineage>
        <taxon>Archaea</taxon>
        <taxon>Methanobacteriati</taxon>
        <taxon>Methanobacteriota</taxon>
        <taxon>Stenosarchaea group</taxon>
        <taxon>Halobacteria</taxon>
        <taxon>Halobacteriales</taxon>
        <taxon>Natrialbaceae</taxon>
        <taxon>Natrinema</taxon>
    </lineage>
</organism>
<comment type="caution">
    <text evidence="8">Lacks conserved residue(s) required for the propagation of feature annotation.</text>
</comment>
<protein>
    <recommendedName>
        <fullName evidence="8">Phosphate transport system permease protein PstA</fullName>
    </recommendedName>
</protein>
<feature type="domain" description="ABC transmembrane type-1" evidence="9">
    <location>
        <begin position="487"/>
        <end position="715"/>
    </location>
</feature>
<feature type="transmembrane region" description="Helical" evidence="8">
    <location>
        <begin position="320"/>
        <end position="342"/>
    </location>
</feature>
<feature type="transmembrane region" description="Helical" evidence="8">
    <location>
        <begin position="424"/>
        <end position="448"/>
    </location>
</feature>
<dbReference type="GO" id="GO:0005315">
    <property type="term" value="F:phosphate transmembrane transporter activity"/>
    <property type="evidence" value="ECO:0007669"/>
    <property type="project" value="InterPro"/>
</dbReference>
<accession>A0A8A2U8J3</accession>
<gene>
    <name evidence="10" type="primary">pstA</name>
    <name evidence="10" type="ORF">J0X27_14005</name>
</gene>
<proteinExistence type="inferred from homology"/>
<dbReference type="KEGG" id="hlo:J0X27_14005"/>
<sequence length="728" mass="74568">MSDAYETRLVDSGGTTYERVAIAVVIGSLAAFSLGATALFEWIPIDGSVTGASTATYFGAALLALGAAIGVLGVLSRWGGVRTTPDRSVGLGDAAIQFVLWTITTGAIASNTLGLDAVGWLLGVPIGGIVGYLTLVAREDISATLPVAAFVCFVGVVVTTGVIAPSWTWEPSGFDAVIPGRLVIPLLTMVGGLFAGRASAAAYAGFGTRGRQNGAFLLISLVVLLTLSVLAFLLVFVFERGITVVLENLTVGAGTALLLVVAALASLVRSGRLDPATADGTDKLLSFVALAVGSALALAGAALAFVIVRGRSVSGYAVTIEPTTVIGAAPGVLVGAIGLAMLRRSRSPWVPTTERGRTVARGLRVAVGAMIVTAFLELGTGGELAIGGIAVVPTIAFTVAGVAVVAAGVHAATRLAVDRSLPAWVPPLPSTGTLALWAFVVVCLHGVVTGNSFGGAVGINGSGTIDWPFLMNPSQGLGIQKGVMPALVGTVWIVLGAVVFAVPLAVGAAVFLTEYAENSRFTQAVDIATNGLWSTPSIVFGLFGLAFLVPRFGDSPSIFVAQLVLGFMLLPLVLITSREAMKSVPDEYRDASAALGVSKWDTIRSVVIPASMPGVITGAILGVGRIAGETAPLLLVLNGPNFPNASPRVLAGFTVDVGLRPPFLHVSNPALLERASALPYQLYAVITAGVGAEESFGWGTTLVLLGVVLAFYAMGIASRRYFRSKLHQ</sequence>
<evidence type="ECO:0000256" key="4">
    <source>
        <dbReference type="ARBA" id="ARBA00022475"/>
    </source>
</evidence>
<feature type="transmembrane region" description="Helical" evidence="8">
    <location>
        <begin position="182"/>
        <end position="203"/>
    </location>
</feature>
<dbReference type="InterPro" id="IPR035906">
    <property type="entry name" value="MetI-like_sf"/>
</dbReference>
<feature type="transmembrane region" description="Helical" evidence="8">
    <location>
        <begin position="558"/>
        <end position="575"/>
    </location>
</feature>
<dbReference type="OrthoDB" id="338493at2157"/>
<dbReference type="CDD" id="cd06261">
    <property type="entry name" value="TM_PBP2"/>
    <property type="match status" value="1"/>
</dbReference>
<dbReference type="NCBIfam" id="TIGR00974">
    <property type="entry name" value="3a0107s02c"/>
    <property type="match status" value="1"/>
</dbReference>
<dbReference type="PROSITE" id="PS50928">
    <property type="entry name" value="ABC_TM1"/>
    <property type="match status" value="1"/>
</dbReference>
<feature type="transmembrane region" description="Helical" evidence="8">
    <location>
        <begin position="491"/>
        <end position="512"/>
    </location>
</feature>
<evidence type="ECO:0000259" key="9">
    <source>
        <dbReference type="PROSITE" id="PS50928"/>
    </source>
</evidence>
<feature type="transmembrane region" description="Helical" evidence="8">
    <location>
        <begin position="284"/>
        <end position="308"/>
    </location>
</feature>
<feature type="transmembrane region" description="Helical" evidence="8">
    <location>
        <begin position="249"/>
        <end position="268"/>
    </location>
</feature>
<evidence type="ECO:0000256" key="5">
    <source>
        <dbReference type="ARBA" id="ARBA00022692"/>
    </source>
</evidence>
<evidence type="ECO:0000256" key="6">
    <source>
        <dbReference type="ARBA" id="ARBA00022989"/>
    </source>
</evidence>
<comment type="similarity">
    <text evidence="2 8">Belongs to the binding-protein-dependent transport system permease family. CysTW subfamily.</text>
</comment>
<evidence type="ECO:0000256" key="8">
    <source>
        <dbReference type="RuleBase" id="RU363043"/>
    </source>
</evidence>
<feature type="transmembrane region" description="Helical" evidence="8">
    <location>
        <begin position="147"/>
        <end position="167"/>
    </location>
</feature>
<evidence type="ECO:0000256" key="7">
    <source>
        <dbReference type="ARBA" id="ARBA00023136"/>
    </source>
</evidence>
<feature type="transmembrane region" description="Helical" evidence="8">
    <location>
        <begin position="117"/>
        <end position="135"/>
    </location>
</feature>
<keyword evidence="6 8" id="KW-1133">Transmembrane helix</keyword>
<keyword evidence="7 8" id="KW-0472">Membrane</keyword>
<keyword evidence="4 8" id="KW-1003">Cell membrane</keyword>
<dbReference type="InterPro" id="IPR000515">
    <property type="entry name" value="MetI-like"/>
</dbReference>
<feature type="transmembrane region" description="Helical" evidence="8">
    <location>
        <begin position="55"/>
        <end position="76"/>
    </location>
</feature>
<comment type="subcellular location">
    <subcellularLocation>
        <location evidence="1 8">Cell membrane</location>
        <topology evidence="1 8">Multi-pass membrane protein</topology>
    </subcellularLocation>
</comment>
<evidence type="ECO:0000256" key="1">
    <source>
        <dbReference type="ARBA" id="ARBA00004651"/>
    </source>
</evidence>
<dbReference type="Pfam" id="PF00528">
    <property type="entry name" value="BPD_transp_1"/>
    <property type="match status" value="1"/>
</dbReference>
<dbReference type="Gene3D" id="1.10.3720.10">
    <property type="entry name" value="MetI-like"/>
    <property type="match status" value="1"/>
</dbReference>
<evidence type="ECO:0000256" key="2">
    <source>
        <dbReference type="ARBA" id="ARBA00007069"/>
    </source>
</evidence>
<keyword evidence="5 8" id="KW-0812">Transmembrane</keyword>
<feature type="transmembrane region" description="Helical" evidence="8">
    <location>
        <begin position="385"/>
        <end position="412"/>
    </location>
</feature>
<dbReference type="GeneID" id="63184879"/>
<feature type="transmembrane region" description="Helical" evidence="8">
    <location>
        <begin position="20"/>
        <end position="43"/>
    </location>
</feature>
<dbReference type="EMBL" id="CP071463">
    <property type="protein sequence ID" value="QSW84555.1"/>
    <property type="molecule type" value="Genomic_DNA"/>
</dbReference>
<keyword evidence="3" id="KW-0813">Transport</keyword>
<dbReference type="InterPro" id="IPR005672">
    <property type="entry name" value="Phosphate_PstA"/>
</dbReference>
<dbReference type="GO" id="GO:0005886">
    <property type="term" value="C:plasma membrane"/>
    <property type="evidence" value="ECO:0007669"/>
    <property type="project" value="UniProtKB-SubCell"/>
</dbReference>
<feature type="transmembrane region" description="Helical" evidence="8">
    <location>
        <begin position="215"/>
        <end position="237"/>
    </location>
</feature>
<dbReference type="PANTHER" id="PTHR43470">
    <property type="entry name" value="PHOSPHATE TRANSPORT SYSTEM PERMEASE PROTEIN PSTA-RELATED"/>
    <property type="match status" value="1"/>
</dbReference>
<feature type="transmembrane region" description="Helical" evidence="8">
    <location>
        <begin position="532"/>
        <end position="552"/>
    </location>
</feature>
<evidence type="ECO:0000313" key="11">
    <source>
        <dbReference type="Proteomes" id="UP000663191"/>
    </source>
</evidence>
<dbReference type="PANTHER" id="PTHR43470:SF3">
    <property type="entry name" value="PHOSPHATE TRANSPORT SYSTEM PERMEASE PROTEIN PSTA-RELATED"/>
    <property type="match status" value="1"/>
</dbReference>
<dbReference type="AlphaFoldDB" id="A0A8A2U8J3"/>
<dbReference type="RefSeq" id="WP_207269787.1">
    <property type="nucleotide sequence ID" value="NZ_CP071463.1"/>
</dbReference>
<keyword evidence="11" id="KW-1185">Reference proteome</keyword>
<dbReference type="Proteomes" id="UP000663191">
    <property type="component" value="Chromosome"/>
</dbReference>
<evidence type="ECO:0000256" key="3">
    <source>
        <dbReference type="ARBA" id="ARBA00022448"/>
    </source>
</evidence>
<name>A0A8A2U8J3_9EURY</name>
<dbReference type="GO" id="GO:0035435">
    <property type="term" value="P:phosphate ion transmembrane transport"/>
    <property type="evidence" value="ECO:0007669"/>
    <property type="project" value="InterPro"/>
</dbReference>
<reference evidence="10 11" key="1">
    <citation type="journal article" date="2006" name="Int. J. Syst. Evol. Microbiol.">
        <title>Haloterrigena longa sp. nov. and Haloterrigena limicola sp. nov., extremely halophilic archaea isolated from a salt lake.</title>
        <authorList>
            <person name="Cui H.L."/>
            <person name="Tohty D."/>
            <person name="Zhou P.J."/>
            <person name="Liu S.J."/>
        </authorList>
    </citation>
    <scope>NUCLEOTIDE SEQUENCE [LARGE SCALE GENOMIC DNA]</scope>
    <source>
        <strain evidence="10 11">ABH32</strain>
    </source>
</reference>
<feature type="transmembrane region" description="Helical" evidence="8">
    <location>
        <begin position="696"/>
        <end position="717"/>
    </location>
</feature>